<organism evidence="1 2">
    <name type="scientific">Nonomuraea diastatica</name>
    <dbReference type="NCBI Taxonomy" id="1848329"/>
    <lineage>
        <taxon>Bacteria</taxon>
        <taxon>Bacillati</taxon>
        <taxon>Actinomycetota</taxon>
        <taxon>Actinomycetes</taxon>
        <taxon>Streptosporangiales</taxon>
        <taxon>Streptosporangiaceae</taxon>
        <taxon>Nonomuraea</taxon>
    </lineage>
</organism>
<dbReference type="Proteomes" id="UP000294543">
    <property type="component" value="Unassembled WGS sequence"/>
</dbReference>
<dbReference type="EMBL" id="SMKP01000220">
    <property type="protein sequence ID" value="TDD11315.1"/>
    <property type="molecule type" value="Genomic_DNA"/>
</dbReference>
<keyword evidence="2" id="KW-1185">Reference proteome</keyword>
<dbReference type="AlphaFoldDB" id="A0A4R4W836"/>
<protein>
    <submittedName>
        <fullName evidence="1">Uncharacterized protein</fullName>
    </submittedName>
</protein>
<reference evidence="1 2" key="1">
    <citation type="submission" date="2019-03" db="EMBL/GenBank/DDBJ databases">
        <title>Draft genome sequences of novel Actinobacteria.</title>
        <authorList>
            <person name="Sahin N."/>
            <person name="Ay H."/>
            <person name="Saygin H."/>
        </authorList>
    </citation>
    <scope>NUCLEOTIDE SEQUENCE [LARGE SCALE GENOMIC DNA]</scope>
    <source>
        <strain evidence="1 2">KC712</strain>
    </source>
</reference>
<evidence type="ECO:0000313" key="1">
    <source>
        <dbReference type="EMBL" id="TDD11315.1"/>
    </source>
</evidence>
<gene>
    <name evidence="1" type="ORF">E1294_45295</name>
</gene>
<name>A0A4R4W836_9ACTN</name>
<proteinExistence type="predicted"/>
<dbReference type="OrthoDB" id="3521189at2"/>
<evidence type="ECO:0000313" key="2">
    <source>
        <dbReference type="Proteomes" id="UP000294543"/>
    </source>
</evidence>
<sequence>MHSTTARLDQDTDDRLTAAVDHTGKGVQDIWEAAINFLADQHGIRKEMPAGADLTLPRPIENRTFDEDTVKATVRLTRNTRARLAAAASRLGLGGSEAVVEALNAWFDQQSVPGEHTAPERPPTRHFTKVLIKDATSERLGRESKRLKRTAQSVVEESINRYASRHGVPETMPADSPVALPRTGRANAHGGTTSATARLTTNTRARLVSVCAQQSRTASEVIDEALSDCLDHLETLPPA</sequence>
<comment type="caution">
    <text evidence="1">The sequence shown here is derived from an EMBL/GenBank/DDBJ whole genome shotgun (WGS) entry which is preliminary data.</text>
</comment>
<accession>A0A4R4W836</accession>
<dbReference type="RefSeq" id="WP_132517877.1">
    <property type="nucleotide sequence ID" value="NZ_SMKP01000220.1"/>
</dbReference>